<comment type="catalytic activity">
    <reaction evidence="6">
        <text>a 2,3-saturated acyl-CoA + A = a 2,3-dehydroacyl-CoA + AH2</text>
        <dbReference type="Rhea" id="RHEA:48608"/>
        <dbReference type="ChEBI" id="CHEBI:13193"/>
        <dbReference type="ChEBI" id="CHEBI:17499"/>
        <dbReference type="ChEBI" id="CHEBI:60015"/>
        <dbReference type="ChEBI" id="CHEBI:65111"/>
    </reaction>
</comment>
<evidence type="ECO:0000259" key="9">
    <source>
        <dbReference type="Pfam" id="PF02770"/>
    </source>
</evidence>
<comment type="caution">
    <text evidence="11">The sequence shown here is derived from an EMBL/GenBank/DDBJ whole genome shotgun (WGS) entry which is preliminary data.</text>
</comment>
<dbReference type="Pfam" id="PF02771">
    <property type="entry name" value="Acyl-CoA_dh_N"/>
    <property type="match status" value="1"/>
</dbReference>
<dbReference type="InterPro" id="IPR006089">
    <property type="entry name" value="Acyl-CoA_DH_CS"/>
</dbReference>
<evidence type="ECO:0000256" key="4">
    <source>
        <dbReference type="ARBA" id="ARBA00022827"/>
    </source>
</evidence>
<keyword evidence="3 7" id="KW-0285">Flavoprotein</keyword>
<dbReference type="InterPro" id="IPR009075">
    <property type="entry name" value="AcylCo_DH/oxidase_C"/>
</dbReference>
<dbReference type="InterPro" id="IPR046373">
    <property type="entry name" value="Acyl-CoA_Oxase/DH_mid-dom_sf"/>
</dbReference>
<dbReference type="InterPro" id="IPR013786">
    <property type="entry name" value="AcylCoA_DH/ox_N"/>
</dbReference>
<dbReference type="SUPFAM" id="SSF47203">
    <property type="entry name" value="Acyl-CoA dehydrogenase C-terminal domain-like"/>
    <property type="match status" value="1"/>
</dbReference>
<dbReference type="GO" id="GO:0003995">
    <property type="term" value="F:acyl-CoA dehydrogenase activity"/>
    <property type="evidence" value="ECO:0007669"/>
    <property type="project" value="InterPro"/>
</dbReference>
<protein>
    <submittedName>
        <fullName evidence="11">Butyryl-CoA dehydrogenase</fullName>
    </submittedName>
</protein>
<comment type="similarity">
    <text evidence="2 7">Belongs to the acyl-CoA dehydrogenase family.</text>
</comment>
<gene>
    <name evidence="11" type="ORF">BSOLF_2311</name>
</gene>
<dbReference type="PANTHER" id="PTHR43884">
    <property type="entry name" value="ACYL-COA DEHYDROGENASE"/>
    <property type="match status" value="1"/>
</dbReference>
<dbReference type="Gene3D" id="1.20.140.10">
    <property type="entry name" value="Butyryl-CoA Dehydrogenase, subunit A, domain 3"/>
    <property type="match status" value="1"/>
</dbReference>
<dbReference type="Proteomes" id="UP000244338">
    <property type="component" value="Unassembled WGS sequence"/>
</dbReference>
<dbReference type="PANTHER" id="PTHR43884:SF12">
    <property type="entry name" value="ISOVALERYL-COA DEHYDROGENASE, MITOCHONDRIAL-RELATED"/>
    <property type="match status" value="1"/>
</dbReference>
<dbReference type="PIRSF" id="PIRSF016578">
    <property type="entry name" value="HsaA"/>
    <property type="match status" value="1"/>
</dbReference>
<evidence type="ECO:0000256" key="6">
    <source>
        <dbReference type="ARBA" id="ARBA00052546"/>
    </source>
</evidence>
<evidence type="ECO:0000256" key="2">
    <source>
        <dbReference type="ARBA" id="ARBA00009347"/>
    </source>
</evidence>
<comment type="cofactor">
    <cofactor evidence="1 7">
        <name>FAD</name>
        <dbReference type="ChEBI" id="CHEBI:57692"/>
    </cofactor>
</comment>
<dbReference type="SUPFAM" id="SSF56645">
    <property type="entry name" value="Acyl-CoA dehydrogenase NM domain-like"/>
    <property type="match status" value="1"/>
</dbReference>
<feature type="domain" description="Acyl-CoA dehydrogenase/oxidase N-terminal" evidence="10">
    <location>
        <begin position="6"/>
        <end position="118"/>
    </location>
</feature>
<organism evidence="11 12">
    <name type="scientific">Candidatus Carbonibacillus altaicus</name>
    <dbReference type="NCBI Taxonomy" id="2163959"/>
    <lineage>
        <taxon>Bacteria</taxon>
        <taxon>Bacillati</taxon>
        <taxon>Bacillota</taxon>
        <taxon>Bacilli</taxon>
        <taxon>Bacillales</taxon>
        <taxon>Candidatus Carbonibacillus</taxon>
    </lineage>
</organism>
<keyword evidence="4 7" id="KW-0274">FAD</keyword>
<dbReference type="FunFam" id="1.20.140.10:FF:000004">
    <property type="entry name" value="Acyl-CoA dehydrogenase FadE25"/>
    <property type="match status" value="1"/>
</dbReference>
<name>A0A2R6Y2Z7_9BACL</name>
<dbReference type="PROSITE" id="PS00072">
    <property type="entry name" value="ACYL_COA_DH_1"/>
    <property type="match status" value="1"/>
</dbReference>
<dbReference type="InterPro" id="IPR036250">
    <property type="entry name" value="AcylCo_DH-like_C"/>
</dbReference>
<dbReference type="EMBL" id="PEBX01000014">
    <property type="protein sequence ID" value="PTQ57041.1"/>
    <property type="molecule type" value="Genomic_DNA"/>
</dbReference>
<dbReference type="Pfam" id="PF00441">
    <property type="entry name" value="Acyl-CoA_dh_1"/>
    <property type="match status" value="1"/>
</dbReference>
<feature type="domain" description="Acyl-CoA dehydrogenase/oxidase C-terminal" evidence="8">
    <location>
        <begin position="230"/>
        <end position="378"/>
    </location>
</feature>
<evidence type="ECO:0000259" key="8">
    <source>
        <dbReference type="Pfam" id="PF00441"/>
    </source>
</evidence>
<keyword evidence="5 7" id="KW-0560">Oxidoreductase</keyword>
<evidence type="ECO:0000256" key="7">
    <source>
        <dbReference type="RuleBase" id="RU362125"/>
    </source>
</evidence>
<evidence type="ECO:0000259" key="10">
    <source>
        <dbReference type="Pfam" id="PF02771"/>
    </source>
</evidence>
<dbReference type="InterPro" id="IPR006091">
    <property type="entry name" value="Acyl-CoA_Oxase/DH_mid-dom"/>
</dbReference>
<dbReference type="GO" id="GO:0050660">
    <property type="term" value="F:flavin adenine dinucleotide binding"/>
    <property type="evidence" value="ECO:0007669"/>
    <property type="project" value="InterPro"/>
</dbReference>
<dbReference type="Gene3D" id="1.10.540.10">
    <property type="entry name" value="Acyl-CoA dehydrogenase/oxidase, N-terminal domain"/>
    <property type="match status" value="1"/>
</dbReference>
<evidence type="ECO:0000313" key="11">
    <source>
        <dbReference type="EMBL" id="PTQ57041.1"/>
    </source>
</evidence>
<dbReference type="FunFam" id="1.10.540.10:FF:000002">
    <property type="entry name" value="Acyl-CoA dehydrogenase FadE19"/>
    <property type="match status" value="1"/>
</dbReference>
<dbReference type="PROSITE" id="PS00073">
    <property type="entry name" value="ACYL_COA_DH_2"/>
    <property type="match status" value="1"/>
</dbReference>
<proteinExistence type="inferred from homology"/>
<dbReference type="Pfam" id="PF02770">
    <property type="entry name" value="Acyl-CoA_dh_M"/>
    <property type="match status" value="1"/>
</dbReference>
<feature type="domain" description="Acyl-CoA oxidase/dehydrogenase middle" evidence="9">
    <location>
        <begin position="122"/>
        <end position="218"/>
    </location>
</feature>
<dbReference type="InterPro" id="IPR037069">
    <property type="entry name" value="AcylCoA_DH/ox_N_sf"/>
</dbReference>
<dbReference type="FunFam" id="2.40.110.10:FF:000009">
    <property type="entry name" value="Acyl-CoA dehydrogenase"/>
    <property type="match status" value="1"/>
</dbReference>
<reference evidence="12" key="1">
    <citation type="journal article" date="2018" name="Sci. Rep.">
        <title>Lignite coal burning seam in the remote Altai Mountains harbors a hydrogen-driven thermophilic microbial community.</title>
        <authorList>
            <person name="Kadnikov V.V."/>
            <person name="Mardanov A.V."/>
            <person name="Ivasenko D.A."/>
            <person name="Antsiferov D.V."/>
            <person name="Beletsky A.V."/>
            <person name="Karnachuk O.V."/>
            <person name="Ravin N.V."/>
        </authorList>
    </citation>
    <scope>NUCLEOTIDE SEQUENCE [LARGE SCALE GENOMIC DNA]</scope>
</reference>
<evidence type="ECO:0000256" key="3">
    <source>
        <dbReference type="ARBA" id="ARBA00022630"/>
    </source>
</evidence>
<dbReference type="Gene3D" id="2.40.110.10">
    <property type="entry name" value="Butyryl-CoA Dehydrogenase, subunit A, domain 2"/>
    <property type="match status" value="1"/>
</dbReference>
<dbReference type="AlphaFoldDB" id="A0A2R6Y2Z7"/>
<evidence type="ECO:0000256" key="5">
    <source>
        <dbReference type="ARBA" id="ARBA00023002"/>
    </source>
</evidence>
<evidence type="ECO:0000256" key="1">
    <source>
        <dbReference type="ARBA" id="ARBA00001974"/>
    </source>
</evidence>
<evidence type="ECO:0000313" key="12">
    <source>
        <dbReference type="Proteomes" id="UP000244338"/>
    </source>
</evidence>
<sequence length="381" mass="41818">MDFALSKEQELFKQTLDDFVERKIMPGAIERDRSGELPLALFRELAALGVMGINIPEAYGGAGGSTLDFVLATEAISRGDGSMGLTYSAHLSLGAQPLILFGTEEQKRRYLPPLARAEFLGAFGLTEPNAGSDAGGTETRAVKEKDHWVVRGSKVFITNARYAKIVPVTAVTSRDTEGRPNISALIVPVQSPGVTIREPYAKMGLRSSNTNEIVLDDVRLPTECLLGKEGEGYKQFLITLDGGRIGIAAMAVGLAQAAYERALAYARERKQFGLRLSQMQAIQFKLADMATEIELARTFVYRAAWLKDVGRSYKKEAAMAKLYASEMALRVAYEAIQIHGGYGYMSDYEVERIYRDARLLTIGEGTSEIQRLVIAREIGAR</sequence>
<dbReference type="InterPro" id="IPR009100">
    <property type="entry name" value="AcylCoA_DH/oxidase_NM_dom_sf"/>
</dbReference>
<accession>A0A2R6Y2Z7</accession>